<keyword evidence="2" id="KW-1185">Reference proteome</keyword>
<comment type="caution">
    <text evidence="1">The sequence shown here is derived from an EMBL/GenBank/DDBJ whole genome shotgun (WGS) entry which is preliminary data.</text>
</comment>
<dbReference type="RefSeq" id="WP_002694206.1">
    <property type="nucleotide sequence ID" value="NZ_AAWS01000004.1"/>
</dbReference>
<evidence type="ECO:0000313" key="1">
    <source>
        <dbReference type="EMBL" id="EAY31059.1"/>
    </source>
</evidence>
<dbReference type="EMBL" id="AAWS01000004">
    <property type="protein sequence ID" value="EAY31059.1"/>
    <property type="molecule type" value="Genomic_DNA"/>
</dbReference>
<accession>A1ZEV7</accession>
<proteinExistence type="predicted"/>
<evidence type="ECO:0000313" key="2">
    <source>
        <dbReference type="Proteomes" id="UP000004095"/>
    </source>
</evidence>
<gene>
    <name evidence="1" type="ORF">M23134_07467</name>
</gene>
<protein>
    <submittedName>
        <fullName evidence="1">Uncharacterized protein</fullName>
    </submittedName>
</protein>
<name>A1ZEV7_MICM2</name>
<dbReference type="Proteomes" id="UP000004095">
    <property type="component" value="Unassembled WGS sequence"/>
</dbReference>
<sequence>MKKDIEIPKVEGVEVAVARKKTETGEYDWHVYLINRNDFVLDNILITSTGYGQKNGEAQKTSTLRQMIEKMDKESFAIIERIDPQVFHLSNEYWVSYYVNGKIHDKKFIFMPGSIVEQNLSNIDVLNLEGVRHI</sequence>
<dbReference type="eggNOG" id="ENOG50316WB">
    <property type="taxonomic scope" value="Bacteria"/>
</dbReference>
<organism evidence="1 2">
    <name type="scientific">Microscilla marina ATCC 23134</name>
    <dbReference type="NCBI Taxonomy" id="313606"/>
    <lineage>
        <taxon>Bacteria</taxon>
        <taxon>Pseudomonadati</taxon>
        <taxon>Bacteroidota</taxon>
        <taxon>Cytophagia</taxon>
        <taxon>Cytophagales</taxon>
        <taxon>Microscillaceae</taxon>
        <taxon>Microscilla</taxon>
    </lineage>
</organism>
<dbReference type="OrthoDB" id="953239at2"/>
<dbReference type="AlphaFoldDB" id="A1ZEV7"/>
<reference evidence="1 2" key="1">
    <citation type="submission" date="2007-01" db="EMBL/GenBank/DDBJ databases">
        <authorList>
            <person name="Haygood M."/>
            <person name="Podell S."/>
            <person name="Anderson C."/>
            <person name="Hopkinson B."/>
            <person name="Roe K."/>
            <person name="Barbeau K."/>
            <person name="Gaasterland T."/>
            <person name="Ferriera S."/>
            <person name="Johnson J."/>
            <person name="Kravitz S."/>
            <person name="Beeson K."/>
            <person name="Sutton G."/>
            <person name="Rogers Y.-H."/>
            <person name="Friedman R."/>
            <person name="Frazier M."/>
            <person name="Venter J.C."/>
        </authorList>
    </citation>
    <scope>NUCLEOTIDE SEQUENCE [LARGE SCALE GENOMIC DNA]</scope>
    <source>
        <strain evidence="1 2">ATCC 23134</strain>
    </source>
</reference>